<dbReference type="PANTHER" id="PTHR35869">
    <property type="entry name" value="OUTER-MEMBRANE LIPOPROTEIN CARRIER PROTEIN"/>
    <property type="match status" value="1"/>
</dbReference>
<evidence type="ECO:0000256" key="7">
    <source>
        <dbReference type="ARBA" id="ARBA00022764"/>
    </source>
</evidence>
<dbReference type="InterPro" id="IPR004564">
    <property type="entry name" value="OM_lipoprot_carrier_LolA-like"/>
</dbReference>
<dbReference type="InterPro" id="IPR029046">
    <property type="entry name" value="LolA/LolB/LppX"/>
</dbReference>
<dbReference type="GO" id="GO:0042953">
    <property type="term" value="P:lipoprotein transport"/>
    <property type="evidence" value="ECO:0007669"/>
    <property type="project" value="InterPro"/>
</dbReference>
<dbReference type="SUPFAM" id="SSF89392">
    <property type="entry name" value="Prokaryotic lipoproteins and lipoprotein localization factors"/>
    <property type="match status" value="1"/>
</dbReference>
<dbReference type="GO" id="GO:0044874">
    <property type="term" value="P:lipoprotein localization to outer membrane"/>
    <property type="evidence" value="ECO:0007669"/>
    <property type="project" value="UniProtKB-UniRule"/>
</dbReference>
<dbReference type="KEGG" id="salk:FBQ74_07895"/>
<name>A0A5B7YCI5_9ALTE</name>
<evidence type="ECO:0000256" key="5">
    <source>
        <dbReference type="ARBA" id="ARBA00022448"/>
    </source>
</evidence>
<evidence type="ECO:0000256" key="10">
    <source>
        <dbReference type="HAMAP-Rule" id="MF_00240"/>
    </source>
</evidence>
<dbReference type="Pfam" id="PF03548">
    <property type="entry name" value="LolA"/>
    <property type="match status" value="1"/>
</dbReference>
<dbReference type="CDD" id="cd16325">
    <property type="entry name" value="LolA"/>
    <property type="match status" value="1"/>
</dbReference>
<evidence type="ECO:0000256" key="9">
    <source>
        <dbReference type="ARBA" id="ARBA00023186"/>
    </source>
</evidence>
<dbReference type="InterPro" id="IPR018323">
    <property type="entry name" value="OM_lipoprot_carrier_LolA_Pbac"/>
</dbReference>
<keyword evidence="11" id="KW-0449">Lipoprotein</keyword>
<dbReference type="EMBL" id="CP039852">
    <property type="protein sequence ID" value="QCZ93412.1"/>
    <property type="molecule type" value="Genomic_DNA"/>
</dbReference>
<evidence type="ECO:0000313" key="11">
    <source>
        <dbReference type="EMBL" id="QCZ93412.1"/>
    </source>
</evidence>
<keyword evidence="8 10" id="KW-0653">Protein transport</keyword>
<evidence type="ECO:0000256" key="1">
    <source>
        <dbReference type="ARBA" id="ARBA00004418"/>
    </source>
</evidence>
<dbReference type="AlphaFoldDB" id="A0A5B7YCI5"/>
<dbReference type="Proteomes" id="UP000304912">
    <property type="component" value="Chromosome"/>
</dbReference>
<keyword evidence="9 10" id="KW-0143">Chaperone</keyword>
<comment type="function">
    <text evidence="10">Participates in the translocation of lipoproteins from the inner membrane to the outer membrane. Only forms a complex with a lipoprotein if the residue after the N-terminal Cys is not an aspartate (The Asp acts as a targeting signal to indicate that the lipoprotein should stay in the inner membrane).</text>
</comment>
<organism evidence="11 12">
    <name type="scientific">Salinimonas iocasae</name>
    <dbReference type="NCBI Taxonomy" id="2572577"/>
    <lineage>
        <taxon>Bacteria</taxon>
        <taxon>Pseudomonadati</taxon>
        <taxon>Pseudomonadota</taxon>
        <taxon>Gammaproteobacteria</taxon>
        <taxon>Alteromonadales</taxon>
        <taxon>Alteromonadaceae</taxon>
        <taxon>Alteromonas/Salinimonas group</taxon>
        <taxon>Salinimonas</taxon>
    </lineage>
</organism>
<accession>A0A5B7YCI5</accession>
<comment type="subcellular location">
    <subcellularLocation>
        <location evidence="1 10">Periplasm</location>
    </subcellularLocation>
</comment>
<feature type="chain" id="PRO_5023443362" description="Outer-membrane lipoprotein carrier protein" evidence="10">
    <location>
        <begin position="44"/>
        <end position="229"/>
    </location>
</feature>
<protein>
    <recommendedName>
        <fullName evidence="4 10">Outer-membrane lipoprotein carrier protein</fullName>
    </recommendedName>
</protein>
<comment type="similarity">
    <text evidence="2 10">Belongs to the LolA family.</text>
</comment>
<keyword evidence="12" id="KW-1185">Reference proteome</keyword>
<evidence type="ECO:0000256" key="8">
    <source>
        <dbReference type="ARBA" id="ARBA00022927"/>
    </source>
</evidence>
<evidence type="ECO:0000256" key="2">
    <source>
        <dbReference type="ARBA" id="ARBA00007615"/>
    </source>
</evidence>
<dbReference type="GO" id="GO:0030288">
    <property type="term" value="C:outer membrane-bounded periplasmic space"/>
    <property type="evidence" value="ECO:0007669"/>
    <property type="project" value="TreeGrafter"/>
</dbReference>
<gene>
    <name evidence="10 11" type="primary">lolA</name>
    <name evidence="11" type="ORF">FBQ74_07895</name>
</gene>
<proteinExistence type="inferred from homology"/>
<dbReference type="HAMAP" id="MF_00240">
    <property type="entry name" value="LolA"/>
    <property type="match status" value="1"/>
</dbReference>
<dbReference type="Gene3D" id="2.50.20.10">
    <property type="entry name" value="Lipoprotein localisation LolA/LolB/LppX"/>
    <property type="match status" value="1"/>
</dbReference>
<dbReference type="OrthoDB" id="9787361at2"/>
<keyword evidence="6 10" id="KW-0732">Signal</keyword>
<dbReference type="NCBIfam" id="TIGR00547">
    <property type="entry name" value="lolA"/>
    <property type="match status" value="1"/>
</dbReference>
<evidence type="ECO:0000313" key="12">
    <source>
        <dbReference type="Proteomes" id="UP000304912"/>
    </source>
</evidence>
<keyword evidence="7 10" id="KW-0574">Periplasm</keyword>
<feature type="signal peptide" evidence="10">
    <location>
        <begin position="1"/>
        <end position="43"/>
    </location>
</feature>
<comment type="subunit">
    <text evidence="3 10">Monomer.</text>
</comment>
<evidence type="ECO:0000256" key="3">
    <source>
        <dbReference type="ARBA" id="ARBA00011245"/>
    </source>
</evidence>
<keyword evidence="5 10" id="KW-0813">Transport</keyword>
<reference evidence="11 12" key="1">
    <citation type="submission" date="2019-04" db="EMBL/GenBank/DDBJ databases">
        <title>Salinimonas iocasae sp. nov., a halophilic bacterium isolated from the outer tube casing of tubeworms in Okinawa Trough.</title>
        <authorList>
            <person name="Zhang H."/>
            <person name="Wang H."/>
            <person name="Li C."/>
        </authorList>
    </citation>
    <scope>NUCLEOTIDE SEQUENCE [LARGE SCALE GENOMIC DNA]</scope>
    <source>
        <strain evidence="11 12">KX18D6</strain>
    </source>
</reference>
<dbReference type="PANTHER" id="PTHR35869:SF1">
    <property type="entry name" value="OUTER-MEMBRANE LIPOPROTEIN CARRIER PROTEIN"/>
    <property type="match status" value="1"/>
</dbReference>
<sequence length="229" mass="26219" precursor="true">MVTEKLLRPHHRRIKDLSMTLRTKHILAGMTLSLLSFSFSAPAETQNSAKTELQHTLANMQQFKADFSQTVKDMDGEVVHEASGKLTMARPDKLRWETMQPDETLLIADGRAVWNVDPFVEQVTIIDQSRAIQDNPMVLLTTESDEQWEKFDIARESDGSYRVTPVNGTGQIQALQLFFENERLSRLIMQDAQAQQSELKFENIQTDFSPALNQFEVTLPDTYTIDDQR</sequence>
<evidence type="ECO:0000256" key="4">
    <source>
        <dbReference type="ARBA" id="ARBA00014035"/>
    </source>
</evidence>
<evidence type="ECO:0000256" key="6">
    <source>
        <dbReference type="ARBA" id="ARBA00022729"/>
    </source>
</evidence>